<dbReference type="Proteomes" id="UP001232063">
    <property type="component" value="Unassembled WGS sequence"/>
</dbReference>
<evidence type="ECO:0000313" key="2">
    <source>
        <dbReference type="EMBL" id="MDJ1505021.1"/>
    </source>
</evidence>
<dbReference type="RefSeq" id="WP_314516771.1">
    <property type="nucleotide sequence ID" value="NZ_JASJOU010000014.1"/>
</dbReference>
<evidence type="ECO:0000313" key="3">
    <source>
        <dbReference type="Proteomes" id="UP001232063"/>
    </source>
</evidence>
<feature type="coiled-coil region" evidence="1">
    <location>
        <begin position="36"/>
        <end position="70"/>
    </location>
</feature>
<reference evidence="2" key="1">
    <citation type="submission" date="2023-05" db="EMBL/GenBank/DDBJ databases">
        <authorList>
            <person name="Zhang X."/>
        </authorList>
    </citation>
    <scope>NUCLEOTIDE SEQUENCE</scope>
    <source>
        <strain evidence="2">BD1B2-1</strain>
    </source>
</reference>
<organism evidence="2 3">
    <name type="scientific">Xanthocytophaga agilis</name>
    <dbReference type="NCBI Taxonomy" id="3048010"/>
    <lineage>
        <taxon>Bacteria</taxon>
        <taxon>Pseudomonadati</taxon>
        <taxon>Bacteroidota</taxon>
        <taxon>Cytophagia</taxon>
        <taxon>Cytophagales</taxon>
        <taxon>Rhodocytophagaceae</taxon>
        <taxon>Xanthocytophaga</taxon>
    </lineage>
</organism>
<keyword evidence="1" id="KW-0175">Coiled coil</keyword>
<gene>
    <name evidence="2" type="ORF">QNI22_30440</name>
</gene>
<proteinExistence type="predicted"/>
<accession>A0AAE3UI67</accession>
<keyword evidence="3" id="KW-1185">Reference proteome</keyword>
<dbReference type="EMBL" id="JASJOU010000014">
    <property type="protein sequence ID" value="MDJ1505021.1"/>
    <property type="molecule type" value="Genomic_DNA"/>
</dbReference>
<comment type="caution">
    <text evidence="2">The sequence shown here is derived from an EMBL/GenBank/DDBJ whole genome shotgun (WGS) entry which is preliminary data.</text>
</comment>
<evidence type="ECO:0000256" key="1">
    <source>
        <dbReference type="SAM" id="Coils"/>
    </source>
</evidence>
<protein>
    <submittedName>
        <fullName evidence="2">Uncharacterized protein</fullName>
    </submittedName>
</protein>
<name>A0AAE3UI67_9BACT</name>
<dbReference type="AlphaFoldDB" id="A0AAE3UI67"/>
<sequence length="102" mass="12126">MADQKSGFILRLDDQTENTLQAIETKMNANTRTACIKEIINNYSKLQRTIEQLLKEKNEMQSELNQLHEIMRLRERLSETEAVYYQNQHAKKINNHKIKSNY</sequence>